<keyword evidence="3" id="KW-1185">Reference proteome</keyword>
<dbReference type="Proteomes" id="UP001374579">
    <property type="component" value="Unassembled WGS sequence"/>
</dbReference>
<feature type="region of interest" description="Disordered" evidence="1">
    <location>
        <begin position="1"/>
        <end position="45"/>
    </location>
</feature>
<accession>A0AAN9BYY9</accession>
<gene>
    <name evidence="2" type="ORF">V1264_000253</name>
</gene>
<dbReference type="EMBL" id="JBAMIC010000001">
    <property type="protein sequence ID" value="KAK7114141.1"/>
    <property type="molecule type" value="Genomic_DNA"/>
</dbReference>
<feature type="compositionally biased region" description="Basic residues" evidence="1">
    <location>
        <begin position="1"/>
        <end position="10"/>
    </location>
</feature>
<reference evidence="2 3" key="1">
    <citation type="submission" date="2024-02" db="EMBL/GenBank/DDBJ databases">
        <title>Chromosome-scale genome assembly of the rough periwinkle Littorina saxatilis.</title>
        <authorList>
            <person name="De Jode A."/>
            <person name="Faria R."/>
            <person name="Formenti G."/>
            <person name="Sims Y."/>
            <person name="Smith T.P."/>
            <person name="Tracey A."/>
            <person name="Wood J.M.D."/>
            <person name="Zagrodzka Z.B."/>
            <person name="Johannesson K."/>
            <person name="Butlin R.K."/>
            <person name="Leder E.H."/>
        </authorList>
    </citation>
    <scope>NUCLEOTIDE SEQUENCE [LARGE SCALE GENOMIC DNA]</scope>
    <source>
        <strain evidence="2">Snail1</strain>
        <tissue evidence="2">Muscle</tissue>
    </source>
</reference>
<sequence>MSRAMSKKRVEKPSRMPTMANKGGENLKEKQQRLREEREQKRMQLDKRHHYIIQMVAHCMGLEKNDVEEHLLEATAIQTMNNFLAANGEKKLMFYYQEPEVIEVDGNDCCSQYIKSECPASI</sequence>
<evidence type="ECO:0000313" key="3">
    <source>
        <dbReference type="Proteomes" id="UP001374579"/>
    </source>
</evidence>
<feature type="compositionally biased region" description="Basic and acidic residues" evidence="1">
    <location>
        <begin position="25"/>
        <end position="45"/>
    </location>
</feature>
<evidence type="ECO:0000256" key="1">
    <source>
        <dbReference type="SAM" id="MobiDB-lite"/>
    </source>
</evidence>
<dbReference type="AlphaFoldDB" id="A0AAN9BYY9"/>
<protein>
    <submittedName>
        <fullName evidence="2">Uncharacterized protein</fullName>
    </submittedName>
</protein>
<organism evidence="2 3">
    <name type="scientific">Littorina saxatilis</name>
    <dbReference type="NCBI Taxonomy" id="31220"/>
    <lineage>
        <taxon>Eukaryota</taxon>
        <taxon>Metazoa</taxon>
        <taxon>Spiralia</taxon>
        <taxon>Lophotrochozoa</taxon>
        <taxon>Mollusca</taxon>
        <taxon>Gastropoda</taxon>
        <taxon>Caenogastropoda</taxon>
        <taxon>Littorinimorpha</taxon>
        <taxon>Littorinoidea</taxon>
        <taxon>Littorinidae</taxon>
        <taxon>Littorina</taxon>
    </lineage>
</organism>
<proteinExistence type="predicted"/>
<evidence type="ECO:0000313" key="2">
    <source>
        <dbReference type="EMBL" id="KAK7114141.1"/>
    </source>
</evidence>
<comment type="caution">
    <text evidence="2">The sequence shown here is derived from an EMBL/GenBank/DDBJ whole genome shotgun (WGS) entry which is preliminary data.</text>
</comment>
<name>A0AAN9BYY9_9CAEN</name>